<dbReference type="GO" id="GO:0003924">
    <property type="term" value="F:GTPase activity"/>
    <property type="evidence" value="ECO:0000318"/>
    <property type="project" value="GO_Central"/>
</dbReference>
<keyword evidence="1" id="KW-0547">Nucleotide-binding</keyword>
<dbReference type="OrthoDB" id="284018at2759"/>
<dbReference type="Proteomes" id="UP000001542">
    <property type="component" value="Unassembled WGS sequence"/>
</dbReference>
<dbReference type="PANTHER" id="PTHR47978">
    <property type="match status" value="1"/>
</dbReference>
<dbReference type="FunFam" id="3.40.50.300:FF:001204">
    <property type="entry name" value="Small GTP-binding protein, putative"/>
    <property type="match status" value="1"/>
</dbReference>
<name>A0A8U0WP27_TRIV3</name>
<dbReference type="GO" id="GO:0042147">
    <property type="term" value="P:retrograde transport, endosome to Golgi"/>
    <property type="evidence" value="ECO:0000318"/>
    <property type="project" value="GO_Central"/>
</dbReference>
<dbReference type="PRINTS" id="PR00449">
    <property type="entry name" value="RASTRNSFRMNG"/>
</dbReference>
<dbReference type="GO" id="GO:0005525">
    <property type="term" value="F:GTP binding"/>
    <property type="evidence" value="ECO:0007669"/>
    <property type="project" value="InterPro"/>
</dbReference>
<dbReference type="SMART" id="SM00175">
    <property type="entry name" value="RAB"/>
    <property type="match status" value="1"/>
</dbReference>
<dbReference type="KEGG" id="tva:4752725"/>
<dbReference type="GO" id="GO:0005829">
    <property type="term" value="C:cytosol"/>
    <property type="evidence" value="ECO:0007669"/>
    <property type="project" value="GOC"/>
</dbReference>
<dbReference type="PROSITE" id="PS51420">
    <property type="entry name" value="RHO"/>
    <property type="match status" value="1"/>
</dbReference>
<dbReference type="AlphaFoldDB" id="A0A8U0WP27"/>
<feature type="region of interest" description="Disordered" evidence="2">
    <location>
        <begin position="177"/>
        <end position="199"/>
    </location>
</feature>
<gene>
    <name evidence="3" type="ORF">TVAG_048600</name>
</gene>
<sequence length="199" mass="22352">MSGIPQVGKPTLKIILVGDSGVGKTCLLSAYFKQKFEYQTNPTVAPSYSCIDIKLENGYTLCLQIWDTAGQERYHSISKLFFRDSDVAFICFQAGDEQSTKEIVNWVTRVREEVPTCTLFFVMTKADLHTPEQNQQFKQEVIPQIQGYDCQGPFLTSSLTKEGVNELFQAAAKVYKGPNKSPSQVTNRSLEDKNNKPCC</sequence>
<dbReference type="NCBIfam" id="TIGR00231">
    <property type="entry name" value="small_GTP"/>
    <property type="match status" value="1"/>
</dbReference>
<feature type="compositionally biased region" description="Basic and acidic residues" evidence="2">
    <location>
        <begin position="189"/>
        <end position="199"/>
    </location>
</feature>
<dbReference type="Gene3D" id="3.40.50.300">
    <property type="entry name" value="P-loop containing nucleotide triphosphate hydrolases"/>
    <property type="match status" value="1"/>
</dbReference>
<dbReference type="InterPro" id="IPR005225">
    <property type="entry name" value="Small_GTP-bd"/>
</dbReference>
<dbReference type="RefSeq" id="XP_001307912.1">
    <property type="nucleotide sequence ID" value="XM_001307911.1"/>
</dbReference>
<keyword evidence="4" id="KW-1185">Reference proteome</keyword>
<dbReference type="GO" id="GO:0006886">
    <property type="term" value="P:intracellular protein transport"/>
    <property type="evidence" value="ECO:0000318"/>
    <property type="project" value="GO_Central"/>
</dbReference>
<reference evidence="3" key="1">
    <citation type="submission" date="2006-10" db="EMBL/GenBank/DDBJ databases">
        <authorList>
            <person name="Amadeo P."/>
            <person name="Zhao Q."/>
            <person name="Wortman J."/>
            <person name="Fraser-Liggett C."/>
            <person name="Carlton J."/>
        </authorList>
    </citation>
    <scope>NUCLEOTIDE SEQUENCE</scope>
    <source>
        <strain evidence="3">G3</strain>
    </source>
</reference>
<dbReference type="SMART" id="SM00174">
    <property type="entry name" value="RHO"/>
    <property type="match status" value="1"/>
</dbReference>
<evidence type="ECO:0000256" key="2">
    <source>
        <dbReference type="SAM" id="MobiDB-lite"/>
    </source>
</evidence>
<dbReference type="GO" id="GO:0012505">
    <property type="term" value="C:endomembrane system"/>
    <property type="evidence" value="ECO:0000318"/>
    <property type="project" value="GO_Central"/>
</dbReference>
<dbReference type="SMR" id="A0A8U0WP27"/>
<organism evidence="3 4">
    <name type="scientific">Trichomonas vaginalis (strain ATCC PRA-98 / G3)</name>
    <dbReference type="NCBI Taxonomy" id="412133"/>
    <lineage>
        <taxon>Eukaryota</taxon>
        <taxon>Metamonada</taxon>
        <taxon>Parabasalia</taxon>
        <taxon>Trichomonadida</taxon>
        <taxon>Trichomonadidae</taxon>
        <taxon>Trichomonas</taxon>
    </lineage>
</organism>
<dbReference type="InterPro" id="IPR027417">
    <property type="entry name" value="P-loop_NTPase"/>
</dbReference>
<dbReference type="EMBL" id="DS113828">
    <property type="protein sequence ID" value="EAX94982.1"/>
    <property type="molecule type" value="Genomic_DNA"/>
</dbReference>
<reference evidence="3" key="2">
    <citation type="journal article" date="2007" name="Science">
        <title>Draft genome sequence of the sexually transmitted pathogen Trichomonas vaginalis.</title>
        <authorList>
            <person name="Carlton J.M."/>
            <person name="Hirt R.P."/>
            <person name="Silva J.C."/>
            <person name="Delcher A.L."/>
            <person name="Schatz M."/>
            <person name="Zhao Q."/>
            <person name="Wortman J.R."/>
            <person name="Bidwell S.L."/>
            <person name="Alsmark U.C.M."/>
            <person name="Besteiro S."/>
            <person name="Sicheritz-Ponten T."/>
            <person name="Noel C.J."/>
            <person name="Dacks J.B."/>
            <person name="Foster P.G."/>
            <person name="Simillion C."/>
            <person name="Van de Peer Y."/>
            <person name="Miranda-Saavedra D."/>
            <person name="Barton G.J."/>
            <person name="Westrop G.D."/>
            <person name="Mueller S."/>
            <person name="Dessi D."/>
            <person name="Fiori P.L."/>
            <person name="Ren Q."/>
            <person name="Paulsen I."/>
            <person name="Zhang H."/>
            <person name="Bastida-Corcuera F.D."/>
            <person name="Simoes-Barbosa A."/>
            <person name="Brown M.T."/>
            <person name="Hayes R.D."/>
            <person name="Mukherjee M."/>
            <person name="Okumura C.Y."/>
            <person name="Schneider R."/>
            <person name="Smith A.J."/>
            <person name="Vanacova S."/>
            <person name="Villalvazo M."/>
            <person name="Haas B.J."/>
            <person name="Pertea M."/>
            <person name="Feldblyum T.V."/>
            <person name="Utterback T.R."/>
            <person name="Shu C.L."/>
            <person name="Osoegawa K."/>
            <person name="de Jong P.J."/>
            <person name="Hrdy I."/>
            <person name="Horvathova L."/>
            <person name="Zubacova Z."/>
            <person name="Dolezal P."/>
            <person name="Malik S.B."/>
            <person name="Logsdon J.M. Jr."/>
            <person name="Henze K."/>
            <person name="Gupta A."/>
            <person name="Wang C.C."/>
            <person name="Dunne R.L."/>
            <person name="Upcroft J.A."/>
            <person name="Upcroft P."/>
            <person name="White O."/>
            <person name="Salzberg S.L."/>
            <person name="Tang P."/>
            <person name="Chiu C.-H."/>
            <person name="Lee Y.-S."/>
            <person name="Embley T.M."/>
            <person name="Coombs G.H."/>
            <person name="Mottram J.C."/>
            <person name="Tachezy J."/>
            <person name="Fraser-Liggett C.M."/>
            <person name="Johnson P.J."/>
        </authorList>
    </citation>
    <scope>NUCLEOTIDE SEQUENCE [LARGE SCALE GENOMIC DNA]</scope>
    <source>
        <strain evidence="3">G3</strain>
    </source>
</reference>
<evidence type="ECO:0000313" key="3">
    <source>
        <dbReference type="EMBL" id="EAX94982.1"/>
    </source>
</evidence>
<dbReference type="PROSITE" id="PS51419">
    <property type="entry name" value="RAB"/>
    <property type="match status" value="1"/>
</dbReference>
<dbReference type="GO" id="GO:0006891">
    <property type="term" value="P:intra-Golgi vesicle-mediated transport"/>
    <property type="evidence" value="ECO:0000318"/>
    <property type="project" value="GO_Central"/>
</dbReference>
<proteinExistence type="predicted"/>
<protein>
    <submittedName>
        <fullName evidence="3">Small GTP-binding protein, putative</fullName>
    </submittedName>
</protein>
<dbReference type="SMART" id="SM00173">
    <property type="entry name" value="RAS"/>
    <property type="match status" value="1"/>
</dbReference>
<dbReference type="SUPFAM" id="SSF52540">
    <property type="entry name" value="P-loop containing nucleoside triphosphate hydrolases"/>
    <property type="match status" value="1"/>
</dbReference>
<dbReference type="GO" id="GO:0006890">
    <property type="term" value="P:retrograde vesicle-mediated transport, Golgi to endoplasmic reticulum"/>
    <property type="evidence" value="ECO:0000318"/>
    <property type="project" value="GO_Central"/>
</dbReference>
<dbReference type="CDD" id="cd00154">
    <property type="entry name" value="Rab"/>
    <property type="match status" value="1"/>
</dbReference>
<evidence type="ECO:0000256" key="1">
    <source>
        <dbReference type="ARBA" id="ARBA00022741"/>
    </source>
</evidence>
<dbReference type="GO" id="GO:0005794">
    <property type="term" value="C:Golgi apparatus"/>
    <property type="evidence" value="ECO:0000318"/>
    <property type="project" value="GO_Central"/>
</dbReference>
<accession>A0A8U0WP27</accession>
<evidence type="ECO:0000313" key="4">
    <source>
        <dbReference type="Proteomes" id="UP000001542"/>
    </source>
</evidence>
<dbReference type="InterPro" id="IPR001806">
    <property type="entry name" value="Small_GTPase"/>
</dbReference>
<dbReference type="VEuPathDB" id="TrichDB:TVAGG3_0808740"/>
<dbReference type="Pfam" id="PF00071">
    <property type="entry name" value="Ras"/>
    <property type="match status" value="1"/>
</dbReference>